<comment type="caution">
    <text evidence="7">Lacks conserved residue(s) required for the propagation of feature annotation.</text>
</comment>
<feature type="transmembrane region" description="Helical" evidence="7">
    <location>
        <begin position="407"/>
        <end position="433"/>
    </location>
</feature>
<dbReference type="Proteomes" id="UP000199377">
    <property type="component" value="Unassembled WGS sequence"/>
</dbReference>
<dbReference type="OrthoDB" id="9790209at2"/>
<dbReference type="PANTHER" id="PTHR33362:SF5">
    <property type="entry name" value="C4-DICARBOXYLATE TRAP TRANSPORTER LARGE PERMEASE PROTEIN DCTM"/>
    <property type="match status" value="1"/>
</dbReference>
<keyword evidence="5 7" id="KW-1133">Transmembrane helix</keyword>
<protein>
    <recommendedName>
        <fullName evidence="7">TRAP transporter large permease protein</fullName>
    </recommendedName>
</protein>
<proteinExistence type="inferred from homology"/>
<comment type="subcellular location">
    <subcellularLocation>
        <location evidence="1 7">Cell inner membrane</location>
        <topology evidence="1 7">Multi-pass membrane protein</topology>
    </subcellularLocation>
</comment>
<dbReference type="GO" id="GO:0005886">
    <property type="term" value="C:plasma membrane"/>
    <property type="evidence" value="ECO:0007669"/>
    <property type="project" value="UniProtKB-SubCell"/>
</dbReference>
<keyword evidence="10" id="KW-1185">Reference proteome</keyword>
<organism evidence="9 10">
    <name type="scientific">Albimonas pacifica</name>
    <dbReference type="NCBI Taxonomy" id="1114924"/>
    <lineage>
        <taxon>Bacteria</taxon>
        <taxon>Pseudomonadati</taxon>
        <taxon>Pseudomonadota</taxon>
        <taxon>Alphaproteobacteria</taxon>
        <taxon>Rhodobacterales</taxon>
        <taxon>Paracoccaceae</taxon>
        <taxon>Albimonas</taxon>
    </lineage>
</organism>
<comment type="similarity">
    <text evidence="7">Belongs to the TRAP transporter large permease family.</text>
</comment>
<dbReference type="RefSeq" id="WP_092859126.1">
    <property type="nucleotide sequence ID" value="NZ_FOQH01000003.1"/>
</dbReference>
<gene>
    <name evidence="9" type="ORF">SAMN05216258_103348</name>
</gene>
<evidence type="ECO:0000256" key="4">
    <source>
        <dbReference type="ARBA" id="ARBA00022692"/>
    </source>
</evidence>
<keyword evidence="6 7" id="KW-0472">Membrane</keyword>
<dbReference type="EMBL" id="FOQH01000003">
    <property type="protein sequence ID" value="SFH97716.1"/>
    <property type="molecule type" value="Genomic_DNA"/>
</dbReference>
<dbReference type="InterPro" id="IPR004681">
    <property type="entry name" value="TRAP_DctM"/>
</dbReference>
<accession>A0A1I3EFL1</accession>
<evidence type="ECO:0000313" key="10">
    <source>
        <dbReference type="Proteomes" id="UP000199377"/>
    </source>
</evidence>
<name>A0A1I3EFL1_9RHOB</name>
<dbReference type="AlphaFoldDB" id="A0A1I3EFL1"/>
<feature type="transmembrane region" description="Helical" evidence="7">
    <location>
        <begin position="329"/>
        <end position="355"/>
    </location>
</feature>
<reference evidence="9 10" key="1">
    <citation type="submission" date="2016-10" db="EMBL/GenBank/DDBJ databases">
        <authorList>
            <person name="de Groot N.N."/>
        </authorList>
    </citation>
    <scope>NUCLEOTIDE SEQUENCE [LARGE SCALE GENOMIC DNA]</scope>
    <source>
        <strain evidence="9 10">CGMCC 1.11030</strain>
    </source>
</reference>
<keyword evidence="4 7" id="KW-0812">Transmembrane</keyword>
<keyword evidence="7" id="KW-0813">Transport</keyword>
<keyword evidence="2" id="KW-1003">Cell membrane</keyword>
<dbReference type="PANTHER" id="PTHR33362">
    <property type="entry name" value="SIALIC ACID TRAP TRANSPORTER PERMEASE PROTEIN SIAT-RELATED"/>
    <property type="match status" value="1"/>
</dbReference>
<feature type="transmembrane region" description="Helical" evidence="7">
    <location>
        <begin position="362"/>
        <end position="387"/>
    </location>
</feature>
<dbReference type="NCBIfam" id="TIGR00786">
    <property type="entry name" value="dctM"/>
    <property type="match status" value="1"/>
</dbReference>
<evidence type="ECO:0000313" key="9">
    <source>
        <dbReference type="EMBL" id="SFH97716.1"/>
    </source>
</evidence>
<dbReference type="InterPro" id="IPR010656">
    <property type="entry name" value="DctM"/>
</dbReference>
<evidence type="ECO:0000259" key="8">
    <source>
        <dbReference type="Pfam" id="PF06808"/>
    </source>
</evidence>
<feature type="transmembrane region" description="Helical" evidence="7">
    <location>
        <begin position="224"/>
        <end position="243"/>
    </location>
</feature>
<dbReference type="STRING" id="1114924.SAMN05216258_103348"/>
<feature type="transmembrane region" description="Helical" evidence="7">
    <location>
        <begin position="176"/>
        <end position="197"/>
    </location>
</feature>
<comment type="function">
    <text evidence="7">Part of the tripartite ATP-independent periplasmic (TRAP) transport system.</text>
</comment>
<dbReference type="Pfam" id="PF06808">
    <property type="entry name" value="DctM"/>
    <property type="match status" value="1"/>
</dbReference>
<feature type="transmembrane region" description="Helical" evidence="7">
    <location>
        <begin position="7"/>
        <end position="40"/>
    </location>
</feature>
<feature type="transmembrane region" description="Helical" evidence="7">
    <location>
        <begin position="249"/>
        <end position="273"/>
    </location>
</feature>
<evidence type="ECO:0000256" key="1">
    <source>
        <dbReference type="ARBA" id="ARBA00004429"/>
    </source>
</evidence>
<dbReference type="GO" id="GO:0022857">
    <property type="term" value="F:transmembrane transporter activity"/>
    <property type="evidence" value="ECO:0007669"/>
    <property type="project" value="UniProtKB-UniRule"/>
</dbReference>
<evidence type="ECO:0000256" key="7">
    <source>
        <dbReference type="RuleBase" id="RU369079"/>
    </source>
</evidence>
<evidence type="ECO:0000256" key="5">
    <source>
        <dbReference type="ARBA" id="ARBA00022989"/>
    </source>
</evidence>
<evidence type="ECO:0000256" key="3">
    <source>
        <dbReference type="ARBA" id="ARBA00022519"/>
    </source>
</evidence>
<feature type="transmembrane region" description="Helical" evidence="7">
    <location>
        <begin position="141"/>
        <end position="164"/>
    </location>
</feature>
<keyword evidence="3 7" id="KW-0997">Cell inner membrane</keyword>
<evidence type="ECO:0000256" key="2">
    <source>
        <dbReference type="ARBA" id="ARBA00022475"/>
    </source>
</evidence>
<feature type="domain" description="TRAP C4-dicarboxylate transport system permease DctM subunit" evidence="8">
    <location>
        <begin position="13"/>
        <end position="424"/>
    </location>
</feature>
<feature type="transmembrane region" description="Helical" evidence="7">
    <location>
        <begin position="285"/>
        <end position="309"/>
    </location>
</feature>
<dbReference type="PIRSF" id="PIRSF006066">
    <property type="entry name" value="HI0050"/>
    <property type="match status" value="1"/>
</dbReference>
<sequence>MSDPGTVAVVLFAVMGLLLASGVWVAVALTAVGFVAMYFFSAAPAGSLLASTVWDASWNWALTALPLFIWMGEILFRTRLSEDMFRGLSPIVGRLPGGLLHVNILGCGVMAAVAGSSAVTCATIGRMSVPELTKRGYDERLIIGTLTGSGTLGLLIPPSIMLIVYGVVAQVSISRLFIAGVVPGAMLIALFMGYVAIRAKLDPSLAPPFEERLSWREKLARSRLLIPVALLIFLVIGSIYGGYATPTEAATMGVLGALGLAAASRTLSLTSFMDALMAAVRTSTMIALILAGAAFLSIAMGFTGVPRVIAAEVKAWNLSAWELLAVLTLLYIVLGCFLDGVSMMVLTASVVLPMVKDAGIDLLWFGIFTVIVVEMAQITPPVGFNLFVLQGLTGRDILKVTRASMPFFALMLLGIVIITVFPGIVTAPVSWMISR</sequence>
<evidence type="ECO:0000256" key="6">
    <source>
        <dbReference type="ARBA" id="ARBA00023136"/>
    </source>
</evidence>
<feature type="transmembrane region" description="Helical" evidence="7">
    <location>
        <begin position="60"/>
        <end position="76"/>
    </location>
</feature>
<comment type="subunit">
    <text evidence="7">The complex comprises the extracytoplasmic solute receptor protein and the two transmembrane proteins.</text>
</comment>